<protein>
    <recommendedName>
        <fullName evidence="3">Transposase</fullName>
    </recommendedName>
</protein>
<evidence type="ECO:0008006" key="3">
    <source>
        <dbReference type="Google" id="ProtNLM"/>
    </source>
</evidence>
<dbReference type="AlphaFoldDB" id="A0AAJ6ADU2"/>
<gene>
    <name evidence="1" type="ORF">QBL01_10640</name>
</gene>
<dbReference type="RefSeq" id="WP_279378446.1">
    <property type="nucleotide sequence ID" value="NZ_CP121769.1"/>
</dbReference>
<sequence length="142" mass="17100">MPFSYGSYCDESIKKKHQSIAGKELKIIALTLKQSAKKDVYLRLHHWYLKHKAFLEERPGKPNEKGYYPYKHRNVRSAYHSFKRYMDYLFTYEKHGDLNIEKTTNRLENLFGQLKEKLSHHTGLMKRHKIMFIKDFLNKKSC</sequence>
<organism evidence="1 2">
    <name type="scientific">Glaesserella parasuis</name>
    <name type="common">Haemophilus parasuis</name>
    <dbReference type="NCBI Taxonomy" id="738"/>
    <lineage>
        <taxon>Bacteria</taxon>
        <taxon>Pseudomonadati</taxon>
        <taxon>Pseudomonadota</taxon>
        <taxon>Gammaproteobacteria</taxon>
        <taxon>Pasteurellales</taxon>
        <taxon>Pasteurellaceae</taxon>
        <taxon>Glaesserella</taxon>
    </lineage>
</organism>
<dbReference type="Proteomes" id="UP001222296">
    <property type="component" value="Chromosome"/>
</dbReference>
<dbReference type="EMBL" id="CP121769">
    <property type="protein sequence ID" value="WGE09677.1"/>
    <property type="molecule type" value="Genomic_DNA"/>
</dbReference>
<accession>A0AAJ6ADU2</accession>
<evidence type="ECO:0000313" key="1">
    <source>
        <dbReference type="EMBL" id="WGE09677.1"/>
    </source>
</evidence>
<proteinExistence type="predicted"/>
<evidence type="ECO:0000313" key="2">
    <source>
        <dbReference type="Proteomes" id="UP001222296"/>
    </source>
</evidence>
<reference evidence="1" key="1">
    <citation type="submission" date="2023-04" db="EMBL/GenBank/DDBJ databases">
        <title>Molecular characterization of the Integrative and Conjugative elements harboring multidrug-resistance gene from Glaesserella (Haemophilus) parasuis.</title>
        <authorList>
            <person name="Che Y."/>
            <person name="Zhou L."/>
        </authorList>
    </citation>
    <scope>NUCLEOTIDE SEQUENCE</scope>
    <source>
        <strain evidence="1">Z44</strain>
    </source>
</reference>
<name>A0AAJ6ADU2_GLAPU</name>